<organism evidence="1 2">
    <name type="scientific">Subtercola boreus</name>
    <dbReference type="NCBI Taxonomy" id="120213"/>
    <lineage>
        <taxon>Bacteria</taxon>
        <taxon>Bacillati</taxon>
        <taxon>Actinomycetota</taxon>
        <taxon>Actinomycetes</taxon>
        <taxon>Micrococcales</taxon>
        <taxon>Microbacteriaceae</taxon>
        <taxon>Subtercola</taxon>
    </lineage>
</organism>
<comment type="caution">
    <text evidence="1">The sequence shown here is derived from an EMBL/GenBank/DDBJ whole genome shotgun (WGS) entry which is preliminary data.</text>
</comment>
<name>A0A3E0VDA7_9MICO</name>
<proteinExistence type="predicted"/>
<gene>
    <name evidence="1" type="ORF">B7R21_18080</name>
</gene>
<sequence length="233" mass="25727">MNLYTKDGELRLWIDDAEIERICDATLRKADMMPTMTSPVTDLEAFIESHLGADLDQFADLEDGILGASSFYPDGNVQIQISQTVTNAADEKAHSTGSLGRFRATLAHEAAHVVLHKRLFTDDMVTGILNHTSNSPTIPCLHRDITPDPGGAPTSPTGHWREVQANKGMAALLMPRVLFKRAARKFLEEQMKPSSQLSRMMQPTIVEHLATHFQVSKQAATIRLATLGIDRLV</sequence>
<dbReference type="Proteomes" id="UP000256709">
    <property type="component" value="Unassembled WGS sequence"/>
</dbReference>
<evidence type="ECO:0000313" key="1">
    <source>
        <dbReference type="EMBL" id="RFA06867.1"/>
    </source>
</evidence>
<dbReference type="RefSeq" id="WP_116284661.1">
    <property type="nucleotide sequence ID" value="NZ_NBXA01000043.1"/>
</dbReference>
<dbReference type="OrthoDB" id="9794834at2"/>
<dbReference type="EMBL" id="NBXA01000043">
    <property type="protein sequence ID" value="RFA06867.1"/>
    <property type="molecule type" value="Genomic_DNA"/>
</dbReference>
<evidence type="ECO:0000313" key="2">
    <source>
        <dbReference type="Proteomes" id="UP000256709"/>
    </source>
</evidence>
<protein>
    <submittedName>
        <fullName evidence="1">Uncharacterized protein</fullName>
    </submittedName>
</protein>
<dbReference type="AlphaFoldDB" id="A0A3E0VDA7"/>
<accession>A0A3E0VDA7</accession>
<reference evidence="1 2" key="1">
    <citation type="submission" date="2017-04" db="EMBL/GenBank/DDBJ databases">
        <title>Comparative genome analysis of Subtercola boreus.</title>
        <authorList>
            <person name="Cho Y.-J."/>
            <person name="Cho A."/>
            <person name="Kim O.-S."/>
            <person name="Lee J.-I."/>
        </authorList>
    </citation>
    <scope>NUCLEOTIDE SEQUENCE [LARGE SCALE GENOMIC DNA]</scope>
    <source>
        <strain evidence="1 2">P27444</strain>
    </source>
</reference>